<proteinExistence type="inferred from homology"/>
<dbReference type="AlphaFoldDB" id="A0ABD1I2P9"/>
<dbReference type="PROSITE" id="PS51485">
    <property type="entry name" value="PHYTOCYANIN"/>
    <property type="match status" value="1"/>
</dbReference>
<dbReference type="InterPro" id="IPR008972">
    <property type="entry name" value="Cupredoxin"/>
</dbReference>
<dbReference type="Gene3D" id="2.60.40.420">
    <property type="entry name" value="Cupredoxins - blue copper proteins"/>
    <property type="match status" value="1"/>
</dbReference>
<feature type="signal peptide" evidence="10">
    <location>
        <begin position="1"/>
        <end position="19"/>
    </location>
</feature>
<evidence type="ECO:0000256" key="9">
    <source>
        <dbReference type="ARBA" id="ARBA00035011"/>
    </source>
</evidence>
<protein>
    <submittedName>
        <fullName evidence="12">Mavicyanin-like</fullName>
    </submittedName>
</protein>
<evidence type="ECO:0000256" key="5">
    <source>
        <dbReference type="ARBA" id="ARBA00023136"/>
    </source>
</evidence>
<comment type="similarity">
    <text evidence="9">Belongs to the early nodulin-like (ENODL) family.</text>
</comment>
<evidence type="ECO:0000256" key="2">
    <source>
        <dbReference type="ARBA" id="ARBA00022475"/>
    </source>
</evidence>
<name>A0ABD1I2P9_SALDI</name>
<feature type="domain" description="Phytocyanin" evidence="11">
    <location>
        <begin position="20"/>
        <end position="122"/>
    </location>
</feature>
<organism evidence="12 13">
    <name type="scientific">Salvia divinorum</name>
    <name type="common">Maria pastora</name>
    <name type="synonym">Diviner's sage</name>
    <dbReference type="NCBI Taxonomy" id="28513"/>
    <lineage>
        <taxon>Eukaryota</taxon>
        <taxon>Viridiplantae</taxon>
        <taxon>Streptophyta</taxon>
        <taxon>Embryophyta</taxon>
        <taxon>Tracheophyta</taxon>
        <taxon>Spermatophyta</taxon>
        <taxon>Magnoliopsida</taxon>
        <taxon>eudicotyledons</taxon>
        <taxon>Gunneridae</taxon>
        <taxon>Pentapetalae</taxon>
        <taxon>asterids</taxon>
        <taxon>lamiids</taxon>
        <taxon>Lamiales</taxon>
        <taxon>Lamiaceae</taxon>
        <taxon>Nepetoideae</taxon>
        <taxon>Mentheae</taxon>
        <taxon>Salviinae</taxon>
        <taxon>Salvia</taxon>
        <taxon>Salvia subgen. Calosphace</taxon>
    </lineage>
</organism>
<keyword evidence="4 10" id="KW-0732">Signal</keyword>
<keyword evidence="13" id="KW-1185">Reference proteome</keyword>
<evidence type="ECO:0000256" key="4">
    <source>
        <dbReference type="ARBA" id="ARBA00022729"/>
    </source>
</evidence>
<evidence type="ECO:0000256" key="1">
    <source>
        <dbReference type="ARBA" id="ARBA00004609"/>
    </source>
</evidence>
<dbReference type="SUPFAM" id="SSF49503">
    <property type="entry name" value="Cupredoxins"/>
    <property type="match status" value="1"/>
</dbReference>
<dbReference type="InterPro" id="IPR003245">
    <property type="entry name" value="Phytocyanin_dom"/>
</dbReference>
<evidence type="ECO:0000313" key="13">
    <source>
        <dbReference type="Proteomes" id="UP001567538"/>
    </source>
</evidence>
<comment type="subcellular location">
    <subcellularLocation>
        <location evidence="1">Cell membrane</location>
        <topology evidence="1">Lipid-anchor</topology>
        <topology evidence="1">GPI-anchor</topology>
    </subcellularLocation>
</comment>
<gene>
    <name evidence="12" type="ORF">AAHA92_05522</name>
</gene>
<keyword evidence="2" id="KW-1003">Cell membrane</keyword>
<dbReference type="InterPro" id="IPR039391">
    <property type="entry name" value="Phytocyanin-like"/>
</dbReference>
<evidence type="ECO:0000256" key="7">
    <source>
        <dbReference type="ARBA" id="ARBA00023180"/>
    </source>
</evidence>
<dbReference type="Pfam" id="PF02298">
    <property type="entry name" value="Cu_bind_like"/>
    <property type="match status" value="1"/>
</dbReference>
<evidence type="ECO:0000256" key="3">
    <source>
        <dbReference type="ARBA" id="ARBA00022622"/>
    </source>
</evidence>
<keyword evidence="5" id="KW-0472">Membrane</keyword>
<sequence>MAALLLSALLLAAAAVASAYQFEVADETGWTKPTGKEGHTYNDWAAQNRFHIHDTLHFKYARDSVMEVSSADYLACNTSNPIAKFEDGSTVYELSRPGFFYFISGQPGHCKSGQRLIVRVMHPLQPELPPASAPTSGDSGWPELSSTAKLSVVSYSVAAFVALGVTFWLFL</sequence>
<evidence type="ECO:0000256" key="10">
    <source>
        <dbReference type="SAM" id="SignalP"/>
    </source>
</evidence>
<evidence type="ECO:0000259" key="11">
    <source>
        <dbReference type="PROSITE" id="PS51485"/>
    </source>
</evidence>
<comment type="caution">
    <text evidence="12">The sequence shown here is derived from an EMBL/GenBank/DDBJ whole genome shotgun (WGS) entry which is preliminary data.</text>
</comment>
<evidence type="ECO:0000313" key="12">
    <source>
        <dbReference type="EMBL" id="KAL1563011.1"/>
    </source>
</evidence>
<dbReference type="PANTHER" id="PTHR33021:SF14">
    <property type="entry name" value="OS01G0272700 PROTEIN"/>
    <property type="match status" value="1"/>
</dbReference>
<keyword evidence="7" id="KW-0325">Glycoprotein</keyword>
<keyword evidence="6" id="KW-1015">Disulfide bond</keyword>
<dbReference type="GO" id="GO:0005886">
    <property type="term" value="C:plasma membrane"/>
    <property type="evidence" value="ECO:0007669"/>
    <property type="project" value="UniProtKB-SubCell"/>
</dbReference>
<dbReference type="Proteomes" id="UP001567538">
    <property type="component" value="Unassembled WGS sequence"/>
</dbReference>
<dbReference type="FunFam" id="2.60.40.420:FF:000010">
    <property type="entry name" value="Early nodulin-like protein 1"/>
    <property type="match status" value="1"/>
</dbReference>
<keyword evidence="3" id="KW-0336">GPI-anchor</keyword>
<dbReference type="InterPro" id="IPR041846">
    <property type="entry name" value="ENL_dom"/>
</dbReference>
<reference evidence="12 13" key="1">
    <citation type="submission" date="2024-06" db="EMBL/GenBank/DDBJ databases">
        <title>A chromosome level genome sequence of Diviner's sage (Salvia divinorum).</title>
        <authorList>
            <person name="Ford S.A."/>
            <person name="Ro D.-K."/>
            <person name="Ness R.W."/>
            <person name="Phillips M.A."/>
        </authorList>
    </citation>
    <scope>NUCLEOTIDE SEQUENCE [LARGE SCALE GENOMIC DNA]</scope>
    <source>
        <strain evidence="12">SAF-2024a</strain>
        <tissue evidence="12">Leaf</tissue>
    </source>
</reference>
<accession>A0ABD1I2P9</accession>
<keyword evidence="8" id="KW-0449">Lipoprotein</keyword>
<dbReference type="GO" id="GO:0098552">
    <property type="term" value="C:side of membrane"/>
    <property type="evidence" value="ECO:0007669"/>
    <property type="project" value="UniProtKB-KW"/>
</dbReference>
<feature type="chain" id="PRO_5044817744" evidence="10">
    <location>
        <begin position="20"/>
        <end position="171"/>
    </location>
</feature>
<evidence type="ECO:0000256" key="6">
    <source>
        <dbReference type="ARBA" id="ARBA00023157"/>
    </source>
</evidence>
<dbReference type="CDD" id="cd11019">
    <property type="entry name" value="OsENODL1_like"/>
    <property type="match status" value="1"/>
</dbReference>
<dbReference type="PANTHER" id="PTHR33021">
    <property type="entry name" value="BLUE COPPER PROTEIN"/>
    <property type="match status" value="1"/>
</dbReference>
<dbReference type="EMBL" id="JBEAFC010000003">
    <property type="protein sequence ID" value="KAL1563011.1"/>
    <property type="molecule type" value="Genomic_DNA"/>
</dbReference>
<evidence type="ECO:0000256" key="8">
    <source>
        <dbReference type="ARBA" id="ARBA00023288"/>
    </source>
</evidence>